<dbReference type="GO" id="GO:0006357">
    <property type="term" value="P:regulation of transcription by RNA polymerase II"/>
    <property type="evidence" value="ECO:0007669"/>
    <property type="project" value="TreeGrafter"/>
</dbReference>
<dbReference type="EMBL" id="MN740019">
    <property type="protein sequence ID" value="QHT84540.1"/>
    <property type="molecule type" value="Genomic_DNA"/>
</dbReference>
<dbReference type="Gene3D" id="1.25.40.20">
    <property type="entry name" value="Ankyrin repeat-containing domain"/>
    <property type="match status" value="1"/>
</dbReference>
<dbReference type="Pfam" id="PF12796">
    <property type="entry name" value="Ank_2"/>
    <property type="match status" value="1"/>
</dbReference>
<dbReference type="InterPro" id="IPR028320">
    <property type="entry name" value="iASPP"/>
</dbReference>
<evidence type="ECO:0000313" key="1">
    <source>
        <dbReference type="EMBL" id="QHT84540.1"/>
    </source>
</evidence>
<accession>A0A6C0HVV0</accession>
<dbReference type="InterPro" id="IPR036770">
    <property type="entry name" value="Ankyrin_rpt-contain_sf"/>
</dbReference>
<sequence length="1745" mass="203032">MTDKPYDTRQNIRPTSYFDKEHRPTIRVDNKQITDLFNLVGNMNINEVKQFMIMEQLPFSVVDNNNNTLIHRVLLDSDLSKTETQRLQMIKYLFNENVNPDGPNNNNLTPLHIACSKQYYHIIKYLIEIGVNVNYQDNFGNTPLHRLFSGAIKIEEKTTIGSLIPRPKKKDSINSAKWKVERGKIWNDINTSPFIKAIDETLRNSIGSDEDEIKVVIEFQQLLSQMTFNLENQDEIKRLKELHASSITKFKTIIEKRWGTLPNIEDIIIHTPLEDSFPLDDPSRLAIIKNSDTNKYITKELGKSLSNMNKLLTNINIPEFIDNKFIDSVLLLNYVNTNRTDLNQTNLEMNDITYNEEINNYRIGYDFADNIINLDNNTFIGGARICNIINNITNNQYNDLFNKNEELIIPTLVYTIFTDYATATNFNGTYDIRFLNDQQTVFYGYLAQFIVDIINNTSTTNIGSIINIINNGYQFHKSLIPLIETVNEAKDKASWLYCFINNFLCNKRFQEMGHVEPNLICDINLSVIYLIAGIINNKTNLILSISQCMRKSLYISIYNTVAIRKFGFLTNIPNNLIPGSTLCALIYLIFTTDIRLFDIINNLAITEATLFNFIDTITIDNVNLNFIMKYTYNIFNNINNIGPIPDDLKPIFELSSDKREHICNMISYYYNKMNQPPQNQMVADLIGLIRKTHDNTTDDPDIDINERLQSFIIPIVANRNLLPNTPIIYSVIEPSLPNLIRIRGPIRNSKLFKIIGENESVNALILWSALEYVLPSRVNLFLSIPITTFTGDEDDKMCIMKFIECYYLGLNFIGHIPTTPIIPNIDLTRQRPPGPNIVTRYNLYNFDNGMPRDDNTNRHSFQTLNDSHFYRPTTIISVAFVIESYYIRINRLVKILADKLNSMFINMFRENSSTNYASVISYCYPYLLILSNYSKIIKGISNQVKDSRFQDGFQSINTQSNIDIIERLNNFQEFRISNFESIINQINGYIYLLYYVNSKTPGMKIPKFIYHTLGANKPLIVFDDNEAIRLKNITSDYNDPYIEKNLDDKKGSINRNIGLFSNVINNIGYTSREILKESFIISKNKKLPPSLSVVLIDFYRLNIIETIKTNTTKIDETIVNADINASNKNIQLLYLKSKIIEELIQLNIKNKIHEYAIDIYNRLITDKFPNLSKTLNTQLLLKTDNFSIDLNKEPSKDFINNLTIATQSGLKLYYSFVEPKKIKEQFYIYPDNYFGSNLLKTKYTININLDIIELMLQNNSNILLHNNEKISPLVMMIKNNYYEAFKTNAIKNNFDMSSYDNNNYHSPQYYLIENFKNHLDNYYKKMSESQYTEMINIIQSNESYNNNILKYMDVSFNVVKYIVHQYLTENMLRFSDDFNSDSLKDILKLVELDVSDINNIGKCQYNDNLGSNILIPNADEGIVINELKQELTKKKDESMKILAKYNHEKTQIDGLNMNTANIDSKILIIKNKIAEYTTQLTSLATFNFVQLNPLNNINQIKIIHRYDNLRNTIGQISYMEGWKQFIKNKLANIEQFSFYLITYQNIKDKKIILQNINIIHKFYKHNNNIIKTYFENQRYIDDNKVLGFVYDLLVHLTKTFICSNISSIIKKILYEYIISTQNIPIAEILNQINLMVNGIDDVLYNIIPKKFVRNSVNIYINEDDELANPIESVSEILNNLIDLLKTSSYIEIDDYTINILKNSINPYFDTITYKLINNWNVVIENIFLFHINQYRILECIIQLYK</sequence>
<dbReference type="PANTHER" id="PTHR24164:SF4">
    <property type="entry name" value="RELA-ASSOCIATED INHIBITOR"/>
    <property type="match status" value="1"/>
</dbReference>
<dbReference type="PANTHER" id="PTHR24164">
    <property type="entry name" value="RELA-ASSOCIATED INHIBITOR"/>
    <property type="match status" value="1"/>
</dbReference>
<proteinExistence type="predicted"/>
<dbReference type="SMART" id="SM00248">
    <property type="entry name" value="ANK"/>
    <property type="match status" value="3"/>
</dbReference>
<dbReference type="SUPFAM" id="SSF48403">
    <property type="entry name" value="Ankyrin repeat"/>
    <property type="match status" value="1"/>
</dbReference>
<dbReference type="InterPro" id="IPR002110">
    <property type="entry name" value="Ankyrin_rpt"/>
</dbReference>
<organism evidence="1">
    <name type="scientific">viral metagenome</name>
    <dbReference type="NCBI Taxonomy" id="1070528"/>
    <lineage>
        <taxon>unclassified sequences</taxon>
        <taxon>metagenomes</taxon>
        <taxon>organismal metagenomes</taxon>
    </lineage>
</organism>
<dbReference type="PROSITE" id="PS50088">
    <property type="entry name" value="ANK_REPEAT"/>
    <property type="match status" value="1"/>
</dbReference>
<name>A0A6C0HVV0_9ZZZZ</name>
<dbReference type="PROSITE" id="PS50297">
    <property type="entry name" value="ANK_REP_REGION"/>
    <property type="match status" value="1"/>
</dbReference>
<reference evidence="1" key="1">
    <citation type="journal article" date="2020" name="Nature">
        <title>Giant virus diversity and host interactions through global metagenomics.</title>
        <authorList>
            <person name="Schulz F."/>
            <person name="Roux S."/>
            <person name="Paez-Espino D."/>
            <person name="Jungbluth S."/>
            <person name="Walsh D.A."/>
            <person name="Denef V.J."/>
            <person name="McMahon K.D."/>
            <person name="Konstantinidis K.T."/>
            <person name="Eloe-Fadrosh E.A."/>
            <person name="Kyrpides N.C."/>
            <person name="Woyke T."/>
        </authorList>
    </citation>
    <scope>NUCLEOTIDE SEQUENCE</scope>
    <source>
        <strain evidence="1">GVMAG-M-3300023184-177</strain>
    </source>
</reference>
<protein>
    <submittedName>
        <fullName evidence="1">Uncharacterized protein</fullName>
    </submittedName>
</protein>